<organism evidence="1 2">
    <name type="scientific">Thelephora ganbajun</name>
    <name type="common">Ganba fungus</name>
    <dbReference type="NCBI Taxonomy" id="370292"/>
    <lineage>
        <taxon>Eukaryota</taxon>
        <taxon>Fungi</taxon>
        <taxon>Dikarya</taxon>
        <taxon>Basidiomycota</taxon>
        <taxon>Agaricomycotina</taxon>
        <taxon>Agaricomycetes</taxon>
        <taxon>Thelephorales</taxon>
        <taxon>Thelephoraceae</taxon>
        <taxon>Thelephora</taxon>
    </lineage>
</organism>
<reference evidence="1" key="2">
    <citation type="journal article" date="2020" name="Nat. Commun.">
        <title>Large-scale genome sequencing of mycorrhizal fungi provides insights into the early evolution of symbiotic traits.</title>
        <authorList>
            <person name="Miyauchi S."/>
            <person name="Kiss E."/>
            <person name="Kuo A."/>
            <person name="Drula E."/>
            <person name="Kohler A."/>
            <person name="Sanchez-Garcia M."/>
            <person name="Morin E."/>
            <person name="Andreopoulos B."/>
            <person name="Barry K.W."/>
            <person name="Bonito G."/>
            <person name="Buee M."/>
            <person name="Carver A."/>
            <person name="Chen C."/>
            <person name="Cichocki N."/>
            <person name="Clum A."/>
            <person name="Culley D."/>
            <person name="Crous P.W."/>
            <person name="Fauchery L."/>
            <person name="Girlanda M."/>
            <person name="Hayes R.D."/>
            <person name="Keri Z."/>
            <person name="LaButti K."/>
            <person name="Lipzen A."/>
            <person name="Lombard V."/>
            <person name="Magnuson J."/>
            <person name="Maillard F."/>
            <person name="Murat C."/>
            <person name="Nolan M."/>
            <person name="Ohm R.A."/>
            <person name="Pangilinan J."/>
            <person name="Pereira M.F."/>
            <person name="Perotto S."/>
            <person name="Peter M."/>
            <person name="Pfister S."/>
            <person name="Riley R."/>
            <person name="Sitrit Y."/>
            <person name="Stielow J.B."/>
            <person name="Szollosi G."/>
            <person name="Zifcakova L."/>
            <person name="Stursova M."/>
            <person name="Spatafora J.W."/>
            <person name="Tedersoo L."/>
            <person name="Vaario L.M."/>
            <person name="Yamada A."/>
            <person name="Yan M."/>
            <person name="Wang P."/>
            <person name="Xu J."/>
            <person name="Bruns T."/>
            <person name="Baldrian P."/>
            <person name="Vilgalys R."/>
            <person name="Dunand C."/>
            <person name="Henrissat B."/>
            <person name="Grigoriev I.V."/>
            <person name="Hibbett D."/>
            <person name="Nagy L.G."/>
            <person name="Martin F.M."/>
        </authorList>
    </citation>
    <scope>NUCLEOTIDE SEQUENCE</scope>
    <source>
        <strain evidence="1">P2</strain>
    </source>
</reference>
<dbReference type="EMBL" id="MU118103">
    <property type="protein sequence ID" value="KAF9645113.1"/>
    <property type="molecule type" value="Genomic_DNA"/>
</dbReference>
<evidence type="ECO:0000313" key="2">
    <source>
        <dbReference type="Proteomes" id="UP000886501"/>
    </source>
</evidence>
<dbReference type="Proteomes" id="UP000886501">
    <property type="component" value="Unassembled WGS sequence"/>
</dbReference>
<name>A0ACB6Z739_THEGA</name>
<accession>A0ACB6Z739</accession>
<proteinExistence type="predicted"/>
<comment type="caution">
    <text evidence="1">The sequence shown here is derived from an EMBL/GenBank/DDBJ whole genome shotgun (WGS) entry which is preliminary data.</text>
</comment>
<reference evidence="1" key="1">
    <citation type="submission" date="2019-10" db="EMBL/GenBank/DDBJ databases">
        <authorList>
            <consortium name="DOE Joint Genome Institute"/>
            <person name="Kuo A."/>
            <person name="Miyauchi S."/>
            <person name="Kiss E."/>
            <person name="Drula E."/>
            <person name="Kohler A."/>
            <person name="Sanchez-Garcia M."/>
            <person name="Andreopoulos B."/>
            <person name="Barry K.W."/>
            <person name="Bonito G."/>
            <person name="Buee M."/>
            <person name="Carver A."/>
            <person name="Chen C."/>
            <person name="Cichocki N."/>
            <person name="Clum A."/>
            <person name="Culley D."/>
            <person name="Crous P.W."/>
            <person name="Fauchery L."/>
            <person name="Girlanda M."/>
            <person name="Hayes R."/>
            <person name="Keri Z."/>
            <person name="Labutti K."/>
            <person name="Lipzen A."/>
            <person name="Lombard V."/>
            <person name="Magnuson J."/>
            <person name="Maillard F."/>
            <person name="Morin E."/>
            <person name="Murat C."/>
            <person name="Nolan M."/>
            <person name="Ohm R."/>
            <person name="Pangilinan J."/>
            <person name="Pereira M."/>
            <person name="Perotto S."/>
            <person name="Peter M."/>
            <person name="Riley R."/>
            <person name="Sitrit Y."/>
            <person name="Stielow B."/>
            <person name="Szollosi G."/>
            <person name="Zifcakova L."/>
            <person name="Stursova M."/>
            <person name="Spatafora J.W."/>
            <person name="Tedersoo L."/>
            <person name="Vaario L.-M."/>
            <person name="Yamada A."/>
            <person name="Yan M."/>
            <person name="Wang P."/>
            <person name="Xu J."/>
            <person name="Bruns T."/>
            <person name="Baldrian P."/>
            <person name="Vilgalys R."/>
            <person name="Henrissat B."/>
            <person name="Grigoriev I.V."/>
            <person name="Hibbett D."/>
            <person name="Nagy L.G."/>
            <person name="Martin F.M."/>
        </authorList>
    </citation>
    <scope>NUCLEOTIDE SEQUENCE</scope>
    <source>
        <strain evidence="1">P2</strain>
    </source>
</reference>
<evidence type="ECO:0000313" key="1">
    <source>
        <dbReference type="EMBL" id="KAF9645113.1"/>
    </source>
</evidence>
<sequence length="680" mass="76095">MSATALAGTWSSLPVPLTSWVLDVIDAMGHTQMTPVQAATIPLFMQNKDVVVEAVTGSGKTLAFVIPILEKLVRREGRLGPNQIGALIISPTRELATQIHSVVTQFLSAQPTRVLSPSLDSDDYPPPEYPPALLLVSSNTSPAEDIKRFLFQGSDIVIGTPGRIEEFLLGKGKGIVNVKELEILVLDEADRLLDLGFQKVITRILTHLPKQRRTGLFSATMTDADALSELVRAGLRNPAKVVVKVQSKKTRTGLKLVEKRRETIEERRIPASLQNFYLVCKASEKLLQLSRLISNECDNYGASRFIVYFATCACVDYFYRILPSLISPRVKFFSLHGRLHTAARTKALISLTSFHATPSAPAVLLTTDVAARGLDIPDVDVVLQFDPPSDPKSFSHRCGRTARAGKSGRATVLLAEEEVDYVDFLAVRKIPLKQRPHLMDSTSELNPTEFRRVSLDERINDSGVGPAVYKTLALIRKKVLSDRALHDQGAEAFVSFVKAYSKHEATYIFRIKKLDLIGVAQSFGLLRLPRMPELKDIPRDGWEDADVDWDTYSYSDDAQEKKRMQDLENRAKVSVENQKNKAERLAKKNANVAWSNQTLKKEARDKRKENKAKRKQWLKSQQSQPSSSTSMLPQKRGLDAVDEDEDNEDDWAELAREERMAKKVKKGEMTQLEFDAEFIS</sequence>
<protein>
    <submittedName>
        <fullName evidence="1">DEAD-domain-containing protein</fullName>
    </submittedName>
</protein>
<keyword evidence="2" id="KW-1185">Reference proteome</keyword>
<gene>
    <name evidence="1" type="ORF">BDM02DRAFT_3181353</name>
</gene>